<accession>L1K0T0</accession>
<feature type="domain" description="Sulfotransferase" evidence="4">
    <location>
        <begin position="3"/>
        <end position="234"/>
    </location>
</feature>
<evidence type="ECO:0000256" key="1">
    <source>
        <dbReference type="ARBA" id="ARBA00004229"/>
    </source>
</evidence>
<comment type="similarity">
    <text evidence="2">Belongs to the sulfotransferase 1 family.</text>
</comment>
<sequence length="237" mass="27535">KPGDVIISVASKSGTTWMLFCAHQIRTKGSDEIPFEDVNIATPWIGNKHLPGQTWQHFKELLNTTVLDDGSMLKDHWDNKAYPFRIFKSHFGPKVENGSLDDVLPVKDYPDVKFIGMARNSMDVVASFYTFFAKHRPEFKKMWGGFPPSYEDKMTALKDFLPGGLLEYLYFGYVKSWWKVRHEKNVLLLHYSDMKKDLDGGVRKLADFLNVKLTDEEHARVVQKCQFSYMKKHEDKF</sequence>
<evidence type="ECO:0000259" key="4">
    <source>
        <dbReference type="Pfam" id="PF00685"/>
    </source>
</evidence>
<dbReference type="Pfam" id="PF00685">
    <property type="entry name" value="Sulfotransfer_1"/>
    <property type="match status" value="1"/>
</dbReference>
<dbReference type="GeneID" id="17310607"/>
<evidence type="ECO:0000256" key="2">
    <source>
        <dbReference type="ARBA" id="ARBA00005771"/>
    </source>
</evidence>
<name>L1K0T0_GUITC</name>
<reference evidence="5 7" key="1">
    <citation type="journal article" date="2012" name="Nature">
        <title>Algal genomes reveal evolutionary mosaicism and the fate of nucleomorphs.</title>
        <authorList>
            <consortium name="DOE Joint Genome Institute"/>
            <person name="Curtis B.A."/>
            <person name="Tanifuji G."/>
            <person name="Burki F."/>
            <person name="Gruber A."/>
            <person name="Irimia M."/>
            <person name="Maruyama S."/>
            <person name="Arias M.C."/>
            <person name="Ball S.G."/>
            <person name="Gile G.H."/>
            <person name="Hirakawa Y."/>
            <person name="Hopkins J.F."/>
            <person name="Kuo A."/>
            <person name="Rensing S.A."/>
            <person name="Schmutz J."/>
            <person name="Symeonidi A."/>
            <person name="Elias M."/>
            <person name="Eveleigh R.J."/>
            <person name="Herman E.K."/>
            <person name="Klute M.J."/>
            <person name="Nakayama T."/>
            <person name="Obornik M."/>
            <person name="Reyes-Prieto A."/>
            <person name="Armbrust E.V."/>
            <person name="Aves S.J."/>
            <person name="Beiko R.G."/>
            <person name="Coutinho P."/>
            <person name="Dacks J.B."/>
            <person name="Durnford D.G."/>
            <person name="Fast N.M."/>
            <person name="Green B.R."/>
            <person name="Grisdale C.J."/>
            <person name="Hempel F."/>
            <person name="Henrissat B."/>
            <person name="Hoppner M.P."/>
            <person name="Ishida K."/>
            <person name="Kim E."/>
            <person name="Koreny L."/>
            <person name="Kroth P.G."/>
            <person name="Liu Y."/>
            <person name="Malik S.B."/>
            <person name="Maier U.G."/>
            <person name="McRose D."/>
            <person name="Mock T."/>
            <person name="Neilson J.A."/>
            <person name="Onodera N.T."/>
            <person name="Poole A.M."/>
            <person name="Pritham E.J."/>
            <person name="Richards T.A."/>
            <person name="Rocap G."/>
            <person name="Roy S.W."/>
            <person name="Sarai C."/>
            <person name="Schaack S."/>
            <person name="Shirato S."/>
            <person name="Slamovits C.H."/>
            <person name="Spencer D.F."/>
            <person name="Suzuki S."/>
            <person name="Worden A.Z."/>
            <person name="Zauner S."/>
            <person name="Barry K."/>
            <person name="Bell C."/>
            <person name="Bharti A.K."/>
            <person name="Crow J.A."/>
            <person name="Grimwood J."/>
            <person name="Kramer R."/>
            <person name="Lindquist E."/>
            <person name="Lucas S."/>
            <person name="Salamov A."/>
            <person name="McFadden G.I."/>
            <person name="Lane C.E."/>
            <person name="Keeling P.J."/>
            <person name="Gray M.W."/>
            <person name="Grigoriev I.V."/>
            <person name="Archibald J.M."/>
        </authorList>
    </citation>
    <scope>NUCLEOTIDE SEQUENCE</scope>
    <source>
        <strain evidence="5 7">CCMP2712</strain>
    </source>
</reference>
<reference evidence="7" key="2">
    <citation type="submission" date="2012-11" db="EMBL/GenBank/DDBJ databases">
        <authorList>
            <person name="Kuo A."/>
            <person name="Curtis B.A."/>
            <person name="Tanifuji G."/>
            <person name="Burki F."/>
            <person name="Gruber A."/>
            <person name="Irimia M."/>
            <person name="Maruyama S."/>
            <person name="Arias M.C."/>
            <person name="Ball S.G."/>
            <person name="Gile G.H."/>
            <person name="Hirakawa Y."/>
            <person name="Hopkins J.F."/>
            <person name="Rensing S.A."/>
            <person name="Schmutz J."/>
            <person name="Symeonidi A."/>
            <person name="Elias M."/>
            <person name="Eveleigh R.J."/>
            <person name="Herman E.K."/>
            <person name="Klute M.J."/>
            <person name="Nakayama T."/>
            <person name="Obornik M."/>
            <person name="Reyes-Prieto A."/>
            <person name="Armbrust E.V."/>
            <person name="Aves S.J."/>
            <person name="Beiko R.G."/>
            <person name="Coutinho P."/>
            <person name="Dacks J.B."/>
            <person name="Durnford D.G."/>
            <person name="Fast N.M."/>
            <person name="Green B.R."/>
            <person name="Grisdale C."/>
            <person name="Hempe F."/>
            <person name="Henrissat B."/>
            <person name="Hoppner M.P."/>
            <person name="Ishida K.-I."/>
            <person name="Kim E."/>
            <person name="Koreny L."/>
            <person name="Kroth P.G."/>
            <person name="Liu Y."/>
            <person name="Malik S.-B."/>
            <person name="Maier U.G."/>
            <person name="McRose D."/>
            <person name="Mock T."/>
            <person name="Neilson J.A."/>
            <person name="Onodera N.T."/>
            <person name="Poole A.M."/>
            <person name="Pritham E.J."/>
            <person name="Richards T.A."/>
            <person name="Rocap G."/>
            <person name="Roy S.W."/>
            <person name="Sarai C."/>
            <person name="Schaack S."/>
            <person name="Shirato S."/>
            <person name="Slamovits C.H."/>
            <person name="Spencer D.F."/>
            <person name="Suzuki S."/>
            <person name="Worden A.Z."/>
            <person name="Zauner S."/>
            <person name="Barry K."/>
            <person name="Bell C."/>
            <person name="Bharti A.K."/>
            <person name="Crow J.A."/>
            <person name="Grimwood J."/>
            <person name="Kramer R."/>
            <person name="Lindquist E."/>
            <person name="Lucas S."/>
            <person name="Salamov A."/>
            <person name="McFadden G.I."/>
            <person name="Lane C.E."/>
            <person name="Keeling P.J."/>
            <person name="Gray M.W."/>
            <person name="Grigoriev I.V."/>
            <person name="Archibald J.M."/>
        </authorList>
    </citation>
    <scope>NUCLEOTIDE SEQUENCE</scope>
    <source>
        <strain evidence="7">CCMP2712</strain>
    </source>
</reference>
<dbReference type="RefSeq" id="XP_005841144.1">
    <property type="nucleotide sequence ID" value="XM_005841087.1"/>
</dbReference>
<dbReference type="EMBL" id="JH992968">
    <property type="protein sequence ID" value="EKX54164.1"/>
    <property type="molecule type" value="Genomic_DNA"/>
</dbReference>
<keyword evidence="7" id="KW-1185">Reference proteome</keyword>
<dbReference type="PaxDb" id="55529-EKX54164"/>
<dbReference type="HOGENOM" id="CLU_027239_7_0_1"/>
<dbReference type="EnsemblProtists" id="EKX54164">
    <property type="protein sequence ID" value="EKX54164"/>
    <property type="gene ID" value="GUITHDRAFT_58356"/>
</dbReference>
<gene>
    <name evidence="5" type="ORF">GUITHDRAFT_58356</name>
</gene>
<dbReference type="InterPro" id="IPR027417">
    <property type="entry name" value="P-loop_NTPase"/>
</dbReference>
<dbReference type="Proteomes" id="UP000011087">
    <property type="component" value="Unassembled WGS sequence"/>
</dbReference>
<dbReference type="eggNOG" id="KOG1584">
    <property type="taxonomic scope" value="Eukaryota"/>
</dbReference>
<dbReference type="InterPro" id="IPR000863">
    <property type="entry name" value="Sulfotransferase_dom"/>
</dbReference>
<evidence type="ECO:0000256" key="3">
    <source>
        <dbReference type="ARBA" id="ARBA00022679"/>
    </source>
</evidence>
<reference evidence="6" key="3">
    <citation type="submission" date="2016-03" db="UniProtKB">
        <authorList>
            <consortium name="EnsemblProtists"/>
        </authorList>
    </citation>
    <scope>IDENTIFICATION</scope>
</reference>
<keyword evidence="3" id="KW-0808">Transferase</keyword>
<feature type="non-terminal residue" evidence="5">
    <location>
        <position position="237"/>
    </location>
</feature>
<dbReference type="PANTHER" id="PTHR11783">
    <property type="entry name" value="SULFOTRANSFERASE SULT"/>
    <property type="match status" value="1"/>
</dbReference>
<dbReference type="KEGG" id="gtt:GUITHDRAFT_58356"/>
<dbReference type="GO" id="GO:0008146">
    <property type="term" value="F:sulfotransferase activity"/>
    <property type="evidence" value="ECO:0007669"/>
    <property type="project" value="InterPro"/>
</dbReference>
<organism evidence="5">
    <name type="scientific">Guillardia theta (strain CCMP2712)</name>
    <name type="common">Cryptophyte</name>
    <dbReference type="NCBI Taxonomy" id="905079"/>
    <lineage>
        <taxon>Eukaryota</taxon>
        <taxon>Cryptophyceae</taxon>
        <taxon>Pyrenomonadales</taxon>
        <taxon>Geminigeraceae</taxon>
        <taxon>Guillardia</taxon>
    </lineage>
</organism>
<protein>
    <recommendedName>
        <fullName evidence="4">Sulfotransferase domain-containing protein</fullName>
    </recommendedName>
</protein>
<dbReference type="Gene3D" id="3.40.50.300">
    <property type="entry name" value="P-loop containing nucleotide triphosphate hydrolases"/>
    <property type="match status" value="1"/>
</dbReference>
<dbReference type="GO" id="GO:0009507">
    <property type="term" value="C:chloroplast"/>
    <property type="evidence" value="ECO:0007669"/>
    <property type="project" value="UniProtKB-SubCell"/>
</dbReference>
<feature type="non-terminal residue" evidence="5">
    <location>
        <position position="1"/>
    </location>
</feature>
<dbReference type="OMA" id="KSHAYPR"/>
<evidence type="ECO:0000313" key="5">
    <source>
        <dbReference type="EMBL" id="EKX54164.1"/>
    </source>
</evidence>
<dbReference type="SUPFAM" id="SSF52540">
    <property type="entry name" value="P-loop containing nucleoside triphosphate hydrolases"/>
    <property type="match status" value="1"/>
</dbReference>
<dbReference type="AlphaFoldDB" id="L1K0T0"/>
<evidence type="ECO:0000313" key="6">
    <source>
        <dbReference type="EnsemblProtists" id="EKX54164"/>
    </source>
</evidence>
<dbReference type="OrthoDB" id="205623at2759"/>
<proteinExistence type="inferred from homology"/>
<evidence type="ECO:0000313" key="7">
    <source>
        <dbReference type="Proteomes" id="UP000011087"/>
    </source>
</evidence>
<comment type="subcellular location">
    <subcellularLocation>
        <location evidence="1">Plastid</location>
        <location evidence="1">Chloroplast</location>
    </subcellularLocation>
</comment>